<dbReference type="InterPro" id="IPR010998">
    <property type="entry name" value="Integrase_recombinase_N"/>
</dbReference>
<dbReference type="PANTHER" id="PTHR30629">
    <property type="entry name" value="PROPHAGE INTEGRASE"/>
    <property type="match status" value="1"/>
</dbReference>
<dbReference type="InterPro" id="IPR002104">
    <property type="entry name" value="Integrase_catalytic"/>
</dbReference>
<evidence type="ECO:0000256" key="4">
    <source>
        <dbReference type="ARBA" id="ARBA00023172"/>
    </source>
</evidence>
<dbReference type="GO" id="GO:0006310">
    <property type="term" value="P:DNA recombination"/>
    <property type="evidence" value="ECO:0007669"/>
    <property type="project" value="UniProtKB-KW"/>
</dbReference>
<protein>
    <recommendedName>
        <fullName evidence="5">Tyr recombinase domain-containing protein</fullName>
    </recommendedName>
</protein>
<evidence type="ECO:0000256" key="3">
    <source>
        <dbReference type="ARBA" id="ARBA00023125"/>
    </source>
</evidence>
<dbReference type="PROSITE" id="PS51898">
    <property type="entry name" value="TYR_RECOMBINASE"/>
    <property type="match status" value="1"/>
</dbReference>
<dbReference type="InterPro" id="IPR050808">
    <property type="entry name" value="Phage_Integrase"/>
</dbReference>
<name>A0A2D3WIH5_9BACT</name>
<comment type="caution">
    <text evidence="6">The sequence shown here is derived from an EMBL/GenBank/DDBJ whole genome shotgun (WGS) entry which is preliminary data.</text>
</comment>
<accession>A0A2D3WIH5</accession>
<comment type="similarity">
    <text evidence="1">Belongs to the 'phage' integrase family.</text>
</comment>
<dbReference type="PANTHER" id="PTHR30629:SF2">
    <property type="entry name" value="PROPHAGE INTEGRASE INTS-RELATED"/>
    <property type="match status" value="1"/>
</dbReference>
<keyword evidence="3" id="KW-0238">DNA-binding</keyword>
<dbReference type="GO" id="GO:0003677">
    <property type="term" value="F:DNA binding"/>
    <property type="evidence" value="ECO:0007669"/>
    <property type="project" value="UniProtKB-KW"/>
</dbReference>
<evidence type="ECO:0000313" key="7">
    <source>
        <dbReference type="Proteomes" id="UP000228859"/>
    </source>
</evidence>
<feature type="domain" description="Tyr recombinase" evidence="5">
    <location>
        <begin position="180"/>
        <end position="352"/>
    </location>
</feature>
<dbReference type="Pfam" id="PF00589">
    <property type="entry name" value="Phage_integrase"/>
    <property type="match status" value="1"/>
</dbReference>
<dbReference type="InterPro" id="IPR013762">
    <property type="entry name" value="Integrase-like_cat_sf"/>
</dbReference>
<dbReference type="InterPro" id="IPR011010">
    <property type="entry name" value="DNA_brk_join_enz"/>
</dbReference>
<proteinExistence type="inferred from homology"/>
<dbReference type="AlphaFoldDB" id="A0A2D3WIH5"/>
<evidence type="ECO:0000256" key="1">
    <source>
        <dbReference type="ARBA" id="ARBA00008857"/>
    </source>
</evidence>
<dbReference type="GO" id="GO:0015074">
    <property type="term" value="P:DNA integration"/>
    <property type="evidence" value="ECO:0007669"/>
    <property type="project" value="UniProtKB-KW"/>
</dbReference>
<dbReference type="Proteomes" id="UP000228859">
    <property type="component" value="Unassembled WGS sequence"/>
</dbReference>
<dbReference type="SUPFAM" id="SSF56349">
    <property type="entry name" value="DNA breaking-rejoining enzymes"/>
    <property type="match status" value="1"/>
</dbReference>
<evidence type="ECO:0000313" key="6">
    <source>
        <dbReference type="EMBL" id="DAB38860.1"/>
    </source>
</evidence>
<gene>
    <name evidence="6" type="ORF">CFH83_03870</name>
</gene>
<dbReference type="Gene3D" id="1.10.150.130">
    <property type="match status" value="1"/>
</dbReference>
<evidence type="ECO:0000259" key="5">
    <source>
        <dbReference type="PROSITE" id="PS51898"/>
    </source>
</evidence>
<organism evidence="6 7">
    <name type="scientific">Sulfuricurvum kujiense</name>
    <dbReference type="NCBI Taxonomy" id="148813"/>
    <lineage>
        <taxon>Bacteria</taxon>
        <taxon>Pseudomonadati</taxon>
        <taxon>Campylobacterota</taxon>
        <taxon>Epsilonproteobacteria</taxon>
        <taxon>Campylobacterales</taxon>
        <taxon>Sulfurimonadaceae</taxon>
        <taxon>Sulfuricurvum</taxon>
    </lineage>
</organism>
<keyword evidence="2" id="KW-0229">DNA integration</keyword>
<evidence type="ECO:0000256" key="2">
    <source>
        <dbReference type="ARBA" id="ARBA00022908"/>
    </source>
</evidence>
<dbReference type="Gene3D" id="1.10.443.10">
    <property type="entry name" value="Intergrase catalytic core"/>
    <property type="match status" value="1"/>
</dbReference>
<reference evidence="6 7" key="1">
    <citation type="journal article" date="2017" name="Front. Microbiol.">
        <title>Comparative Genomic Analysis of the Class Epsilonproteobacteria and Proposed Reclassification to Epsilonbacteraeota (phyl. nov.).</title>
        <authorList>
            <person name="Waite D.W."/>
            <person name="Vanwonterghem I."/>
            <person name="Rinke C."/>
            <person name="Parks D.H."/>
            <person name="Zhang Y."/>
            <person name="Takai K."/>
            <person name="Sievert S.M."/>
            <person name="Simon J."/>
            <person name="Campbell B.J."/>
            <person name="Hanson T.E."/>
            <person name="Woyke T."/>
            <person name="Klotz M.G."/>
            <person name="Hugenholtz P."/>
        </authorList>
    </citation>
    <scope>NUCLEOTIDE SEQUENCE [LARGE SCALE GENOMIC DNA]</scope>
    <source>
        <strain evidence="6">UBA12443</strain>
    </source>
</reference>
<dbReference type="RefSeq" id="WP_294896352.1">
    <property type="nucleotide sequence ID" value="NZ_DLUI01000059.1"/>
</dbReference>
<keyword evidence="4" id="KW-0233">DNA recombination</keyword>
<dbReference type="EMBL" id="DLUI01000059">
    <property type="protein sequence ID" value="DAB38860.1"/>
    <property type="molecule type" value="Genomic_DNA"/>
</dbReference>
<sequence>MAINRKDYPNKIETGLSANNDYTIFLYRFMYEKKEYSGLIDLTDKSAWGKKDRITFAKGELVRIKNDKRDSVFNTEITLAAYMDEFWKNVPEGKYKSIRQSHYDRYVKPHIGMKKLVDLRQKHIEDALKKQEEANLSPRTRKQTMEVLNPAMKKAIANRMIQFNPCDGIKIKLPTTKKIVVNAALTLNKIHTAIEEEFKGDPFYHALFLFALQGRRRGEIITLRWEDINFDANYYVLRKTKNNEEQKIFLPERIKELLNQFKENEGWVFQSRRTGTHLVDIRRVTDRMKTRLGDPKFGVHYLRNVMVSAMAEQGLESMHLSGALGHNDPNTIKKYLTMNYLKSSEKASEVIDVIVEKAKN</sequence>